<dbReference type="AlphaFoldDB" id="A0A8D9BD09"/>
<evidence type="ECO:0000313" key="1">
    <source>
        <dbReference type="EMBL" id="CAG6782973.1"/>
    </source>
</evidence>
<accession>A0A8D9BD09</accession>
<dbReference type="EMBL" id="HBUF01629876">
    <property type="protein sequence ID" value="CAG6782973.1"/>
    <property type="molecule type" value="Transcribed_RNA"/>
</dbReference>
<reference evidence="1" key="1">
    <citation type="submission" date="2021-05" db="EMBL/GenBank/DDBJ databases">
        <authorList>
            <person name="Alioto T."/>
            <person name="Alioto T."/>
            <person name="Gomez Garrido J."/>
        </authorList>
    </citation>
    <scope>NUCLEOTIDE SEQUENCE</scope>
</reference>
<proteinExistence type="predicted"/>
<protein>
    <submittedName>
        <fullName evidence="1">Uncharacterized protein</fullName>
    </submittedName>
</protein>
<organism evidence="1">
    <name type="scientific">Cacopsylla melanoneura</name>
    <dbReference type="NCBI Taxonomy" id="428564"/>
    <lineage>
        <taxon>Eukaryota</taxon>
        <taxon>Metazoa</taxon>
        <taxon>Ecdysozoa</taxon>
        <taxon>Arthropoda</taxon>
        <taxon>Hexapoda</taxon>
        <taxon>Insecta</taxon>
        <taxon>Pterygota</taxon>
        <taxon>Neoptera</taxon>
        <taxon>Paraneoptera</taxon>
        <taxon>Hemiptera</taxon>
        <taxon>Sternorrhyncha</taxon>
        <taxon>Psylloidea</taxon>
        <taxon>Psyllidae</taxon>
        <taxon>Psyllinae</taxon>
        <taxon>Cacopsylla</taxon>
    </lineage>
</organism>
<name>A0A8D9BD09_9HEMI</name>
<sequence length="113" mass="12510">MVKTVTMIVSLVKALSCLLYINSYNHLIMRRVASAVFASNHVSEHSPIRFPFLLYSMFSVYCCGVHLSPPSPPSDLGMLCTVLCLSQLTTLSCLNIEMCMSPCVPSLRDCNVF</sequence>